<dbReference type="RefSeq" id="WP_006701934.1">
    <property type="nucleotide sequence ID" value="NZ_JH932301.1"/>
</dbReference>
<dbReference type="HOGENOM" id="CLU_613562_0_0_9"/>
<accession>K1LBY9</accession>
<keyword evidence="3" id="KW-1185">Reference proteome</keyword>
<reference evidence="2 3" key="1">
    <citation type="submission" date="2012-07" db="EMBL/GenBank/DDBJ databases">
        <title>The Genome Sequence of Facklamia ignava CCUG 37419.</title>
        <authorList>
            <consortium name="The Broad Institute Genome Sequencing Platform"/>
            <person name="Earl A."/>
            <person name="Ward D."/>
            <person name="Feldgarden M."/>
            <person name="Gevers D."/>
            <person name="Huys G."/>
            <person name="Walker B."/>
            <person name="Young S.K."/>
            <person name="Zeng Q."/>
            <person name="Gargeya S."/>
            <person name="Fitzgerald M."/>
            <person name="Haas B."/>
            <person name="Abouelleil A."/>
            <person name="Alvarado L."/>
            <person name="Arachchi H.M."/>
            <person name="Berlin A.M."/>
            <person name="Chapman S.B."/>
            <person name="Goldberg J."/>
            <person name="Griggs A."/>
            <person name="Gujja S."/>
            <person name="Hansen M."/>
            <person name="Howarth C."/>
            <person name="Imamovic A."/>
            <person name="Larimer J."/>
            <person name="McCowen C."/>
            <person name="Montmayeur A."/>
            <person name="Murphy C."/>
            <person name="Neiman D."/>
            <person name="Pearson M."/>
            <person name="Priest M."/>
            <person name="Roberts A."/>
            <person name="Saif S."/>
            <person name="Shea T."/>
            <person name="Sisk P."/>
            <person name="Sykes S."/>
            <person name="Wortman J."/>
            <person name="Nusbaum C."/>
            <person name="Birren B."/>
        </authorList>
    </citation>
    <scope>NUCLEOTIDE SEQUENCE [LARGE SCALE GENOMIC DNA]</scope>
    <source>
        <strain evidence="2 3">CCUG 37419</strain>
    </source>
</reference>
<dbReference type="AlphaFoldDB" id="K1LBY9"/>
<comment type="caution">
    <text evidence="2">The sequence shown here is derived from an EMBL/GenBank/DDBJ whole genome shotgun (WGS) entry which is preliminary data.</text>
</comment>
<evidence type="ECO:0000313" key="3">
    <source>
        <dbReference type="Proteomes" id="UP000005147"/>
    </source>
</evidence>
<organism evidence="2 3">
    <name type="scientific">Falseniella ignava CCUG 37419</name>
    <dbReference type="NCBI Taxonomy" id="883112"/>
    <lineage>
        <taxon>Bacteria</taxon>
        <taxon>Bacillati</taxon>
        <taxon>Bacillota</taxon>
        <taxon>Bacilli</taxon>
        <taxon>Lactobacillales</taxon>
        <taxon>Aerococcaceae</taxon>
        <taxon>Falseniella</taxon>
    </lineage>
</organism>
<keyword evidence="1" id="KW-0812">Transmembrane</keyword>
<protein>
    <submittedName>
        <fullName evidence="2">Uncharacterized protein</fullName>
    </submittedName>
</protein>
<dbReference type="Proteomes" id="UP000005147">
    <property type="component" value="Unassembled WGS sequence"/>
</dbReference>
<evidence type="ECO:0000313" key="2">
    <source>
        <dbReference type="EMBL" id="EKB54115.1"/>
    </source>
</evidence>
<dbReference type="EMBL" id="AGZE01000034">
    <property type="protein sequence ID" value="EKB54115.1"/>
    <property type="molecule type" value="Genomic_DNA"/>
</dbReference>
<name>K1LBY9_9LACT</name>
<gene>
    <name evidence="2" type="ORF">HMPREF9707_01292</name>
</gene>
<proteinExistence type="predicted"/>
<feature type="transmembrane region" description="Helical" evidence="1">
    <location>
        <begin position="12"/>
        <end position="30"/>
    </location>
</feature>
<dbReference type="PATRIC" id="fig|883112.3.peg.1286"/>
<dbReference type="STRING" id="883112.HMPREF9707_01292"/>
<evidence type="ECO:0000256" key="1">
    <source>
        <dbReference type="SAM" id="Phobius"/>
    </source>
</evidence>
<keyword evidence="1" id="KW-1133">Transmembrane helix</keyword>
<keyword evidence="1" id="KW-0472">Membrane</keyword>
<sequence>MKKKRRFIGRTELIIELFIIISLLTVIYLLDRWNAEELLKIFTDGTFVAAALSVPITLSGYIRNKEREDLEEDQQSRRENELKQQEFYNDTLDKLEELYVETDDENYHDNEELFFSIKFLKLHNVLSDGQVIQDNPNLVDKFYHAIKLTYIRFITYGLDELLEEEVACETATGDCSDRLEDLFDIHQALERIERRIEQSDQEFKDLFEAEEIGKFIRRRFPNVSWKEVLDQERINEAGAVTTYFYKPAMQNITIPAKLEEHYVFSPNIEQLDRSVREELSMIDNIYPSIVLEPEEIPVQVERLPQSIVQSVAERESEYDTRNELYHHVKSFYPDAYDQVRVSVTHSPDHELVAWFTLREEDWDASVAEGIDTYHFIIMDDDDLTNSAIISFESEAFRTLLLEKLNDPAGYVNDKYQLHFTVDSDLKLHDHSFEEPRVVFVDREELN</sequence>